<feature type="compositionally biased region" description="Basic and acidic residues" evidence="1">
    <location>
        <begin position="800"/>
        <end position="809"/>
    </location>
</feature>
<feature type="transmembrane region" description="Helical" evidence="2">
    <location>
        <begin position="541"/>
        <end position="564"/>
    </location>
</feature>
<dbReference type="OrthoDB" id="7010241at2"/>
<dbReference type="InterPro" id="IPR027628">
    <property type="entry name" value="DotA_TraY"/>
</dbReference>
<dbReference type="EMBL" id="PNYA01000002">
    <property type="protein sequence ID" value="PMS23052.1"/>
    <property type="molecule type" value="Genomic_DNA"/>
</dbReference>
<feature type="transmembrane region" description="Helical" evidence="2">
    <location>
        <begin position="508"/>
        <end position="535"/>
    </location>
</feature>
<evidence type="ECO:0000256" key="3">
    <source>
        <dbReference type="SAM" id="SignalP"/>
    </source>
</evidence>
<proteinExistence type="predicted"/>
<keyword evidence="3" id="KW-0732">Signal</keyword>
<feature type="signal peptide" evidence="3">
    <location>
        <begin position="1"/>
        <end position="37"/>
    </location>
</feature>
<protein>
    <recommendedName>
        <fullName evidence="6">DotA/TraY family protein</fullName>
    </recommendedName>
</protein>
<feature type="chain" id="PRO_5014659921" description="DotA/TraY family protein" evidence="3">
    <location>
        <begin position="38"/>
        <end position="874"/>
    </location>
</feature>
<feature type="compositionally biased region" description="Gly residues" evidence="1">
    <location>
        <begin position="783"/>
        <end position="793"/>
    </location>
</feature>
<keyword evidence="2" id="KW-0812">Transmembrane</keyword>
<feature type="transmembrane region" description="Helical" evidence="2">
    <location>
        <begin position="595"/>
        <end position="624"/>
    </location>
</feature>
<keyword evidence="5" id="KW-1185">Reference proteome</keyword>
<evidence type="ECO:0008006" key="6">
    <source>
        <dbReference type="Google" id="ProtNLM"/>
    </source>
</evidence>
<dbReference type="NCBIfam" id="TIGR04346">
    <property type="entry name" value="DotA_TraY"/>
    <property type="match status" value="1"/>
</dbReference>
<keyword evidence="2" id="KW-1133">Transmembrane helix</keyword>
<dbReference type="RefSeq" id="WP_102643742.1">
    <property type="nucleotide sequence ID" value="NZ_PNYA01000002.1"/>
</dbReference>
<evidence type="ECO:0000313" key="4">
    <source>
        <dbReference type="EMBL" id="PMS23052.1"/>
    </source>
</evidence>
<evidence type="ECO:0000313" key="5">
    <source>
        <dbReference type="Proteomes" id="UP000235616"/>
    </source>
</evidence>
<evidence type="ECO:0000256" key="1">
    <source>
        <dbReference type="SAM" id="MobiDB-lite"/>
    </source>
</evidence>
<keyword evidence="2" id="KW-0472">Membrane</keyword>
<organism evidence="4 5">
    <name type="scientific">Trinickia dabaoshanensis</name>
    <dbReference type="NCBI Taxonomy" id="564714"/>
    <lineage>
        <taxon>Bacteria</taxon>
        <taxon>Pseudomonadati</taxon>
        <taxon>Pseudomonadota</taxon>
        <taxon>Betaproteobacteria</taxon>
        <taxon>Burkholderiales</taxon>
        <taxon>Burkholderiaceae</taxon>
        <taxon>Trinickia</taxon>
    </lineage>
</organism>
<sequence>MITLPHFSFFRARTSSLIGLLGLVSLMLLFAAAPAHAADLFAPVPGDMSMKLFVKPLFGPVVDGSSSPLSGILGAFNAGVLFLGGIFAGYTIIAGTMSTAHDGALLGKKWSTMWIPVRTSVGTAAILPTMKGFCAAQAIVVWLAIQGIGLADMVWSQFASNPLGSDGQVYTGVDMTSNVRKLATSLLLANVCAESANQAIEKDRASGGMGARMFGSMTFGPTPFSNTSSSGQVQTGYTYGETSDRLGLQAACGSVTLTLSAPPSKSGIEPTGQTQEQLVNVQNVTATVEKAHQTALPALQAAMDALAKQIVDPNSKVSAQQAAAAIDVGVNAYAQAIAKIGKAAAAQQVDADYINAMRADGWAYAGLYYVKIVKAQSDIAAAISAIPASQGMSSASRAALSLFVDDIDVNLNKANDILADAARRDATGLAQNNADGGSGADRIIAWFATGKSVVDSTLSGGGQVNANPLLAAVELGHSMMWWGEGAFTAASSVSVLGVIPRVSNVMQLVYTLISGPFALMFSVLVGGGAMLAVYLPMIPTLMWYTAVFSWVVTLAEAVIAAPIWMCMHLHPSGEETGKAASGYSLILSLTVRPALMVLGLCMAIEILPLAGGFVMGTFAIAFHMSVTSGHFAGLFITLAGCVMFVTTMVLIIRKTFSLIHVIPDQILTWIGNGAGQLGSTIREMDGTAHNKMVAAFAHTTKIAGAAGGGLGNALGRDPNGKGKGGGSTPDRDAGIAVGPREPEVEGPAGKKDEAKGKPGQDAAGDEGSLSSARRAAKAADGGAADGGAAGARGGAAPAAREADARDGKPQDSGGPTAAPEPQPPEEKPTTQERVAQMMERPATERRTTLAEDLAAFQASLESQAERGGKENRRT</sequence>
<accession>A0A2N7W0Y5</accession>
<name>A0A2N7W0Y5_9BURK</name>
<feature type="region of interest" description="Disordered" evidence="1">
    <location>
        <begin position="710"/>
        <end position="874"/>
    </location>
</feature>
<comment type="caution">
    <text evidence="4">The sequence shown here is derived from an EMBL/GenBank/DDBJ whole genome shotgun (WGS) entry which is preliminary data.</text>
</comment>
<reference evidence="4 5" key="1">
    <citation type="submission" date="2018-01" db="EMBL/GenBank/DDBJ databases">
        <title>Whole genome analyses suggest that Burkholderia sensu lato contains two further novel genera in the rhizoxinica-symbiotica group Mycetohabitans gen. nov., and Trinickia gen. nov.: implications for the evolution of diazotrophy and nodulation in the Burkholderiaceae.</title>
        <authorList>
            <person name="Estrada-de los Santos P."/>
            <person name="Palmer M."/>
            <person name="Chavez-Ramirez B."/>
            <person name="Beukes C."/>
            <person name="Steenkamp E.T."/>
            <person name="Hirsch A.M."/>
            <person name="Manyaka P."/>
            <person name="Maluk M."/>
            <person name="Lafos M."/>
            <person name="Crook M."/>
            <person name="Gross E."/>
            <person name="Simon M.F."/>
            <person name="Bueno dos Reis Junior F."/>
            <person name="Poole P.S."/>
            <person name="Venter S.N."/>
            <person name="James E.K."/>
        </authorList>
    </citation>
    <scope>NUCLEOTIDE SEQUENCE [LARGE SCALE GENOMIC DNA]</scope>
    <source>
        <strain evidence="4 5">GIMN1.004</strain>
    </source>
</reference>
<gene>
    <name evidence="4" type="ORF">C0Z18_02185</name>
</gene>
<dbReference type="Proteomes" id="UP000235616">
    <property type="component" value="Unassembled WGS sequence"/>
</dbReference>
<feature type="transmembrane region" description="Helical" evidence="2">
    <location>
        <begin position="72"/>
        <end position="93"/>
    </location>
</feature>
<feature type="compositionally biased region" description="Basic and acidic residues" evidence="1">
    <location>
        <begin position="863"/>
        <end position="874"/>
    </location>
</feature>
<feature type="transmembrane region" description="Helical" evidence="2">
    <location>
        <begin position="630"/>
        <end position="652"/>
    </location>
</feature>
<evidence type="ECO:0000256" key="2">
    <source>
        <dbReference type="SAM" id="Phobius"/>
    </source>
</evidence>
<feature type="compositionally biased region" description="Basic and acidic residues" evidence="1">
    <location>
        <begin position="740"/>
        <end position="758"/>
    </location>
</feature>
<dbReference type="AlphaFoldDB" id="A0A2N7W0Y5"/>